<evidence type="ECO:0000313" key="3">
    <source>
        <dbReference type="Proteomes" id="UP000003452"/>
    </source>
</evidence>
<comment type="caution">
    <text evidence="2">The sequence shown here is derived from an EMBL/GenBank/DDBJ whole genome shotgun (WGS) entry which is preliminary data.</text>
</comment>
<evidence type="ECO:0000256" key="1">
    <source>
        <dbReference type="SAM" id="SignalP"/>
    </source>
</evidence>
<protein>
    <recommendedName>
        <fullName evidence="4">Fimbrillin family protein</fullName>
    </recommendedName>
</protein>
<accession>B5CTX5</accession>
<proteinExistence type="predicted"/>
<name>B5CTX5_PHOPM</name>
<dbReference type="CDD" id="cd13120">
    <property type="entry name" value="BF2867_like_N"/>
    <property type="match status" value="1"/>
</dbReference>
<dbReference type="InterPro" id="IPR025049">
    <property type="entry name" value="Mfa-like_1"/>
</dbReference>
<organism evidence="2 3">
    <name type="scientific">Phocaeicola plebeius (strain DSM 17135 / JCM 12973 / CCUG 54634 / M2)</name>
    <name type="common">Bacteroides plebeius</name>
    <dbReference type="NCBI Taxonomy" id="484018"/>
    <lineage>
        <taxon>Bacteria</taxon>
        <taxon>Pseudomonadati</taxon>
        <taxon>Bacteroidota</taxon>
        <taxon>Bacteroidia</taxon>
        <taxon>Bacteroidales</taxon>
        <taxon>Bacteroidaceae</taxon>
        <taxon>Phocaeicola</taxon>
    </lineage>
</organism>
<dbReference type="HOGENOM" id="CLU_563442_0_0_10"/>
<dbReference type="Gene3D" id="2.60.40.2630">
    <property type="match status" value="1"/>
</dbReference>
<feature type="chain" id="PRO_5002830519" description="Fimbrillin family protein" evidence="1">
    <location>
        <begin position="20"/>
        <end position="484"/>
    </location>
</feature>
<dbReference type="RefSeq" id="WP_007559463.1">
    <property type="nucleotide sequence ID" value="NZ_DS990122.1"/>
</dbReference>
<dbReference type="Pfam" id="PF13149">
    <property type="entry name" value="Mfa_like_1"/>
    <property type="match status" value="1"/>
</dbReference>
<dbReference type="AlphaFoldDB" id="B5CTX5"/>
<dbReference type="OrthoDB" id="9765957at2"/>
<reference evidence="2 3" key="2">
    <citation type="submission" date="2008-08" db="EMBL/GenBank/DDBJ databases">
        <authorList>
            <person name="Fulton L."/>
            <person name="Clifton S."/>
            <person name="Fulton B."/>
            <person name="Xu J."/>
            <person name="Minx P."/>
            <person name="Pepin K.H."/>
            <person name="Johnson M."/>
            <person name="Thiruvilangam P."/>
            <person name="Bhonagiri V."/>
            <person name="Nash W.E."/>
            <person name="Mardis E.R."/>
            <person name="Wilson R.K."/>
        </authorList>
    </citation>
    <scope>NUCLEOTIDE SEQUENCE [LARGE SCALE GENOMIC DNA]</scope>
    <source>
        <strain evidence="3">DSM 17135 / JCM 12973 / M2</strain>
    </source>
</reference>
<evidence type="ECO:0000313" key="2">
    <source>
        <dbReference type="EMBL" id="EDY97413.1"/>
    </source>
</evidence>
<dbReference type="InterPro" id="IPR042278">
    <property type="entry name" value="Mfa-like_1_N"/>
</dbReference>
<dbReference type="GeneID" id="43184007"/>
<dbReference type="Gene3D" id="2.60.40.2620">
    <property type="entry name" value="Fimbrillin-like"/>
    <property type="match status" value="1"/>
</dbReference>
<dbReference type="Proteomes" id="UP000003452">
    <property type="component" value="Unassembled WGS sequence"/>
</dbReference>
<evidence type="ECO:0008006" key="4">
    <source>
        <dbReference type="Google" id="ProtNLM"/>
    </source>
</evidence>
<dbReference type="EMBL" id="ABQC02000002">
    <property type="protein sequence ID" value="EDY97413.1"/>
    <property type="molecule type" value="Genomic_DNA"/>
</dbReference>
<dbReference type="PROSITE" id="PS51257">
    <property type="entry name" value="PROKAR_LIPOPROTEIN"/>
    <property type="match status" value="1"/>
</dbReference>
<feature type="signal peptide" evidence="1">
    <location>
        <begin position="1"/>
        <end position="19"/>
    </location>
</feature>
<keyword evidence="1" id="KW-0732">Signal</keyword>
<sequence>MKYMILLAGVLLSVLGACTRNEDITPDASEGSRTQMAFNVSVPGELEGNLFREGDEMGVFILPEGGGEENSTDNYNTRLVYESGEWKSEAALYWLSNEAGSRVEMIGYYPYRLEAGKELLSLQVEADQTGEGCRNSEFLWGKTTLTKGELGAPQTAEMRHLTSALVFHVRIDNEFSGKDKCIDNLRVKSYADGWLDCLTGEVSLKENPRWLAPYRMEVPDSWDDETYVCRISPQQYEDMEFLTFQWGDKSFSKDFTCLFEAGKVYQFTLQISDAPSLVLDSQMPIEDWQEEQHTAEMEKYQMGDPWPDADNVQGYVVRLRKGSEPGLVVGIPPEDMYQMIVPERYGEVMDSKQNALQSINWTENTGSNNMLEMRMQFGDLSDFPGFNYCASLGGGWFIPTLDELSWFFYEFFYMDSNLKKERVEWWQTHISSGTLRAFTSTLYFQWEEGREFQLSFLDETTYEVSFPYTSLRTYWSRVLPFRYY</sequence>
<reference evidence="2 3" key="1">
    <citation type="submission" date="2008-08" db="EMBL/GenBank/DDBJ databases">
        <title>Draft genome sequence of Bacteroides plebeius (DSM 17135).</title>
        <authorList>
            <person name="Sudarsanam P."/>
            <person name="Ley R."/>
            <person name="Guruge J."/>
            <person name="Turnbaugh P.J."/>
            <person name="Mahowald M."/>
            <person name="Liep D."/>
            <person name="Gordon J."/>
        </authorList>
    </citation>
    <scope>NUCLEOTIDE SEQUENCE [LARGE SCALE GENOMIC DNA]</scope>
    <source>
        <strain evidence="3">DSM 17135 / JCM 12973 / M2</strain>
    </source>
</reference>
<gene>
    <name evidence="2" type="ORF">BACPLE_00203</name>
</gene>